<feature type="transmembrane region" description="Helical" evidence="1">
    <location>
        <begin position="253"/>
        <end position="271"/>
    </location>
</feature>
<evidence type="ECO:0000313" key="2">
    <source>
        <dbReference type="EMBL" id="KKL09743.1"/>
    </source>
</evidence>
<organism evidence="2">
    <name type="scientific">marine sediment metagenome</name>
    <dbReference type="NCBI Taxonomy" id="412755"/>
    <lineage>
        <taxon>unclassified sequences</taxon>
        <taxon>metagenomes</taxon>
        <taxon>ecological metagenomes</taxon>
    </lineage>
</organism>
<evidence type="ECO:0000256" key="1">
    <source>
        <dbReference type="SAM" id="Phobius"/>
    </source>
</evidence>
<evidence type="ECO:0008006" key="3">
    <source>
        <dbReference type="Google" id="ProtNLM"/>
    </source>
</evidence>
<name>A0A0F9DCL4_9ZZZZ</name>
<protein>
    <recommendedName>
        <fullName evidence="3">Glycosyltransferase RgtA/B/C/D-like domain-containing protein</fullName>
    </recommendedName>
</protein>
<keyword evidence="1" id="KW-0812">Transmembrane</keyword>
<feature type="transmembrane region" description="Helical" evidence="1">
    <location>
        <begin position="170"/>
        <end position="196"/>
    </location>
</feature>
<keyword evidence="1" id="KW-0472">Membrane</keyword>
<feature type="transmembrane region" description="Helical" evidence="1">
    <location>
        <begin position="105"/>
        <end position="124"/>
    </location>
</feature>
<feature type="transmembrane region" description="Helical" evidence="1">
    <location>
        <begin position="287"/>
        <end position="305"/>
    </location>
</feature>
<accession>A0A0F9DCL4</accession>
<feature type="transmembrane region" description="Helical" evidence="1">
    <location>
        <begin position="317"/>
        <end position="336"/>
    </location>
</feature>
<dbReference type="AlphaFoldDB" id="A0A0F9DCL4"/>
<sequence length="384" mass="43608">MNLDLLLLLILIWFFGIGLMLRLALFPSVSMLEDDYYRYLWDGYRFFETGSPYGIAPATFFGHDEIPVIFQGLLARINYPDVPTIYGPTLQYTFLLGHLLAPAEVWILQLIYALADMALILLLLRLANIRWVLLYAWSPLVIKELAFTAHPDGVGVLLLMAALFCRQQQMYLIAAGLLALSVGAKVFALLLAPFILWRLPLRYWGVFCLVLAVLYGPFIWQGASDMGGLLVFGNEWQFNSAFYALLRQWLDPLVAKLVLGSVFLGMYAWLFRQHSKSSMWQMPRGDIIFGVFFFIAPVVNAWYLIWLLPFAVIFPRLWSWTFSVSVLLSYAVGINMNSTSIEPFLIPIWVIYLEYGVVLAALGVDVWIRAVGINFSGNLARSSP</sequence>
<comment type="caution">
    <text evidence="2">The sequence shown here is derived from an EMBL/GenBank/DDBJ whole genome shotgun (WGS) entry which is preliminary data.</text>
</comment>
<feature type="transmembrane region" description="Helical" evidence="1">
    <location>
        <begin position="203"/>
        <end position="220"/>
    </location>
</feature>
<gene>
    <name evidence="2" type="ORF">LCGC14_2562810</name>
</gene>
<feature type="transmembrane region" description="Helical" evidence="1">
    <location>
        <begin position="348"/>
        <end position="368"/>
    </location>
</feature>
<dbReference type="EMBL" id="LAZR01042344">
    <property type="protein sequence ID" value="KKL09743.1"/>
    <property type="molecule type" value="Genomic_DNA"/>
</dbReference>
<reference evidence="2" key="1">
    <citation type="journal article" date="2015" name="Nature">
        <title>Complex archaea that bridge the gap between prokaryotes and eukaryotes.</title>
        <authorList>
            <person name="Spang A."/>
            <person name="Saw J.H."/>
            <person name="Jorgensen S.L."/>
            <person name="Zaremba-Niedzwiedzka K."/>
            <person name="Martijn J."/>
            <person name="Lind A.E."/>
            <person name="van Eijk R."/>
            <person name="Schleper C."/>
            <person name="Guy L."/>
            <person name="Ettema T.J."/>
        </authorList>
    </citation>
    <scope>NUCLEOTIDE SEQUENCE</scope>
</reference>
<keyword evidence="1" id="KW-1133">Transmembrane helix</keyword>
<feature type="transmembrane region" description="Helical" evidence="1">
    <location>
        <begin position="5"/>
        <end position="25"/>
    </location>
</feature>
<proteinExistence type="predicted"/>